<name>A0A6N4USQ0_9MYCO</name>
<dbReference type="AlphaFoldDB" id="A0A6N4USQ0"/>
<keyword evidence="2" id="KW-1185">Reference proteome</keyword>
<dbReference type="Proteomes" id="UP000466906">
    <property type="component" value="Chromosome"/>
</dbReference>
<evidence type="ECO:0000313" key="1">
    <source>
        <dbReference type="EMBL" id="BBX26945.1"/>
    </source>
</evidence>
<dbReference type="EMBL" id="AP022565">
    <property type="protein sequence ID" value="BBX26945.1"/>
    <property type="molecule type" value="Genomic_DNA"/>
</dbReference>
<sequence length="101" mass="9907">MTADTLRADSAAIDTLGRAFDAHAADLSAVAATLRSMPSPGVALGPIGERFVTAFTESVGTHCGAVAALGARIGAGAVSAGVTAAGYDVAGQRAARLLPRV</sequence>
<evidence type="ECO:0000313" key="2">
    <source>
        <dbReference type="Proteomes" id="UP000466906"/>
    </source>
</evidence>
<organism evidence="1 2">
    <name type="scientific">Mycolicibacterium alvei</name>
    <dbReference type="NCBI Taxonomy" id="67081"/>
    <lineage>
        <taxon>Bacteria</taxon>
        <taxon>Bacillati</taxon>
        <taxon>Actinomycetota</taxon>
        <taxon>Actinomycetes</taxon>
        <taxon>Mycobacteriales</taxon>
        <taxon>Mycobacteriaceae</taxon>
        <taxon>Mycolicibacterium</taxon>
    </lineage>
</organism>
<protein>
    <recommendedName>
        <fullName evidence="3">ESX-1 secretion-associated protein</fullName>
    </recommendedName>
</protein>
<reference evidence="1 2" key="1">
    <citation type="journal article" date="2019" name="Emerg. Microbes Infect.">
        <title>Comprehensive subspecies identification of 175 nontuberculous mycobacteria species based on 7547 genomic profiles.</title>
        <authorList>
            <person name="Matsumoto Y."/>
            <person name="Kinjo T."/>
            <person name="Motooka D."/>
            <person name="Nabeya D."/>
            <person name="Jung N."/>
            <person name="Uechi K."/>
            <person name="Horii T."/>
            <person name="Iida T."/>
            <person name="Fujita J."/>
            <person name="Nakamura S."/>
        </authorList>
    </citation>
    <scope>NUCLEOTIDE SEQUENCE [LARGE SCALE GENOMIC DNA]</scope>
    <source>
        <strain evidence="1 2">JCM 12272</strain>
    </source>
</reference>
<dbReference type="KEGG" id="malv:MALV_20700"/>
<evidence type="ECO:0008006" key="3">
    <source>
        <dbReference type="Google" id="ProtNLM"/>
    </source>
</evidence>
<dbReference type="RefSeq" id="WP_235682991.1">
    <property type="nucleotide sequence ID" value="NZ_AP022565.1"/>
</dbReference>
<gene>
    <name evidence="1" type="ORF">MALV_20700</name>
</gene>
<accession>A0A6N4USQ0</accession>
<proteinExistence type="predicted"/>